<dbReference type="AlphaFoldDB" id="A0A9D4J510"/>
<dbReference type="Proteomes" id="UP000828390">
    <property type="component" value="Unassembled WGS sequence"/>
</dbReference>
<reference evidence="2" key="1">
    <citation type="journal article" date="2019" name="bioRxiv">
        <title>The Genome of the Zebra Mussel, Dreissena polymorpha: A Resource for Invasive Species Research.</title>
        <authorList>
            <person name="McCartney M.A."/>
            <person name="Auch B."/>
            <person name="Kono T."/>
            <person name="Mallez S."/>
            <person name="Zhang Y."/>
            <person name="Obille A."/>
            <person name="Becker A."/>
            <person name="Abrahante J.E."/>
            <person name="Garbe J."/>
            <person name="Badalamenti J.P."/>
            <person name="Herman A."/>
            <person name="Mangelson H."/>
            <person name="Liachko I."/>
            <person name="Sullivan S."/>
            <person name="Sone E.D."/>
            <person name="Koren S."/>
            <person name="Silverstein K.A.T."/>
            <person name="Beckman K.B."/>
            <person name="Gohl D.M."/>
        </authorList>
    </citation>
    <scope>NUCLEOTIDE SEQUENCE</scope>
    <source>
        <strain evidence="2">Duluth1</strain>
        <tissue evidence="2">Whole animal</tissue>
    </source>
</reference>
<reference evidence="2" key="2">
    <citation type="submission" date="2020-11" db="EMBL/GenBank/DDBJ databases">
        <authorList>
            <person name="McCartney M.A."/>
            <person name="Auch B."/>
            <person name="Kono T."/>
            <person name="Mallez S."/>
            <person name="Becker A."/>
            <person name="Gohl D.M."/>
            <person name="Silverstein K.A.T."/>
            <person name="Koren S."/>
            <person name="Bechman K.B."/>
            <person name="Herman A."/>
            <person name="Abrahante J.E."/>
            <person name="Garbe J."/>
        </authorList>
    </citation>
    <scope>NUCLEOTIDE SEQUENCE</scope>
    <source>
        <strain evidence="2">Duluth1</strain>
        <tissue evidence="2">Whole animal</tissue>
    </source>
</reference>
<proteinExistence type="predicted"/>
<evidence type="ECO:0000313" key="3">
    <source>
        <dbReference type="Proteomes" id="UP000828390"/>
    </source>
</evidence>
<keyword evidence="3" id="KW-1185">Reference proteome</keyword>
<name>A0A9D4J510_DREPO</name>
<evidence type="ECO:0000313" key="2">
    <source>
        <dbReference type="EMBL" id="KAH3798680.1"/>
    </source>
</evidence>
<accession>A0A9D4J510</accession>
<organism evidence="2 3">
    <name type="scientific">Dreissena polymorpha</name>
    <name type="common">Zebra mussel</name>
    <name type="synonym">Mytilus polymorpha</name>
    <dbReference type="NCBI Taxonomy" id="45954"/>
    <lineage>
        <taxon>Eukaryota</taxon>
        <taxon>Metazoa</taxon>
        <taxon>Spiralia</taxon>
        <taxon>Lophotrochozoa</taxon>
        <taxon>Mollusca</taxon>
        <taxon>Bivalvia</taxon>
        <taxon>Autobranchia</taxon>
        <taxon>Heteroconchia</taxon>
        <taxon>Euheterodonta</taxon>
        <taxon>Imparidentia</taxon>
        <taxon>Neoheterodontei</taxon>
        <taxon>Myida</taxon>
        <taxon>Dreissenoidea</taxon>
        <taxon>Dreissenidae</taxon>
        <taxon>Dreissena</taxon>
    </lineage>
</organism>
<feature type="compositionally biased region" description="Polar residues" evidence="1">
    <location>
        <begin position="30"/>
        <end position="63"/>
    </location>
</feature>
<feature type="region of interest" description="Disordered" evidence="1">
    <location>
        <begin position="15"/>
        <end position="63"/>
    </location>
</feature>
<evidence type="ECO:0000256" key="1">
    <source>
        <dbReference type="SAM" id="MobiDB-lite"/>
    </source>
</evidence>
<comment type="caution">
    <text evidence="2">The sequence shown here is derived from an EMBL/GenBank/DDBJ whole genome shotgun (WGS) entry which is preliminary data.</text>
</comment>
<protein>
    <submittedName>
        <fullName evidence="2">Uncharacterized protein</fullName>
    </submittedName>
</protein>
<sequence length="63" mass="7164">MYPFEKIRVCSLTQCSSSDKPIPSKYSDFTPDNKTPYTSSYHQSSNTPGISWKQTPKAQETSR</sequence>
<dbReference type="EMBL" id="JAIWYP010000007">
    <property type="protein sequence ID" value="KAH3798680.1"/>
    <property type="molecule type" value="Genomic_DNA"/>
</dbReference>
<gene>
    <name evidence="2" type="ORF">DPMN_152282</name>
</gene>